<keyword evidence="1" id="KW-1133">Transmembrane helix</keyword>
<keyword evidence="1" id="KW-0472">Membrane</keyword>
<evidence type="ECO:0000313" key="2">
    <source>
        <dbReference type="EnsemblPlants" id="OGLUM12G10030.1"/>
    </source>
</evidence>
<organism evidence="2">
    <name type="scientific">Oryza glumipatula</name>
    <dbReference type="NCBI Taxonomy" id="40148"/>
    <lineage>
        <taxon>Eukaryota</taxon>
        <taxon>Viridiplantae</taxon>
        <taxon>Streptophyta</taxon>
        <taxon>Embryophyta</taxon>
        <taxon>Tracheophyta</taxon>
        <taxon>Spermatophyta</taxon>
        <taxon>Magnoliopsida</taxon>
        <taxon>Liliopsida</taxon>
        <taxon>Poales</taxon>
        <taxon>Poaceae</taxon>
        <taxon>BOP clade</taxon>
        <taxon>Oryzoideae</taxon>
        <taxon>Oryzeae</taxon>
        <taxon>Oryzinae</taxon>
        <taxon>Oryza</taxon>
    </lineage>
</organism>
<name>A0A0E0BRE1_9ORYZ</name>
<keyword evidence="3" id="KW-1185">Reference proteome</keyword>
<keyword evidence="1" id="KW-0812">Transmembrane</keyword>
<feature type="transmembrane region" description="Helical" evidence="1">
    <location>
        <begin position="52"/>
        <end position="78"/>
    </location>
</feature>
<accession>A0A0E0BRE1</accession>
<reference evidence="2" key="2">
    <citation type="submission" date="2018-05" db="EMBL/GenBank/DDBJ databases">
        <title>OgluRS3 (Oryza glumaepatula Reference Sequence Version 3).</title>
        <authorList>
            <person name="Zhang J."/>
            <person name="Kudrna D."/>
            <person name="Lee S."/>
            <person name="Talag J."/>
            <person name="Welchert J."/>
            <person name="Wing R.A."/>
        </authorList>
    </citation>
    <scope>NUCLEOTIDE SEQUENCE [LARGE SCALE GENOMIC DNA]</scope>
</reference>
<dbReference type="Proteomes" id="UP000026961">
    <property type="component" value="Chromosome 12"/>
</dbReference>
<reference evidence="2" key="1">
    <citation type="submission" date="2015-04" db="UniProtKB">
        <authorList>
            <consortium name="EnsemblPlants"/>
        </authorList>
    </citation>
    <scope>IDENTIFICATION</scope>
</reference>
<dbReference type="AlphaFoldDB" id="A0A0E0BRE1"/>
<dbReference type="PANTHER" id="PTHR33115">
    <property type="entry name" value="ARM REPEAT SUPERFAMILY PROTEIN"/>
    <property type="match status" value="1"/>
</dbReference>
<dbReference type="Gramene" id="OGLUM12G10030.1">
    <property type="protein sequence ID" value="OGLUM12G10030.1"/>
    <property type="gene ID" value="OGLUM12G10030"/>
</dbReference>
<dbReference type="PANTHER" id="PTHR33115:SF82">
    <property type="entry name" value="OS12G0285100 PROTEIN"/>
    <property type="match status" value="1"/>
</dbReference>
<dbReference type="STRING" id="40148.A0A0E0BRE1"/>
<protein>
    <submittedName>
        <fullName evidence="2">Uncharacterized protein</fullName>
    </submittedName>
</protein>
<sequence length="112" mass="12702">MSRRRPGFGKTDSVTRDYFVIFPIMSRAHRLGHIDGNWPEVKLINDYAMFMGYLSMAVTGTGFLVLTWSTVVLLGGFVSTLSTKDFWSLTVITLVQTRSARHLNQILVFQVN</sequence>
<evidence type="ECO:0000313" key="3">
    <source>
        <dbReference type="Proteomes" id="UP000026961"/>
    </source>
</evidence>
<evidence type="ECO:0000256" key="1">
    <source>
        <dbReference type="SAM" id="Phobius"/>
    </source>
</evidence>
<proteinExistence type="predicted"/>
<dbReference type="EnsemblPlants" id="OGLUM12G10030.1">
    <property type="protein sequence ID" value="OGLUM12G10030.1"/>
    <property type="gene ID" value="OGLUM12G10030"/>
</dbReference>
<dbReference type="HOGENOM" id="CLU_161660_0_1_1"/>